<keyword evidence="2" id="KW-0238">DNA-binding</keyword>
<dbReference type="SMART" id="SM00470">
    <property type="entry name" value="ParB"/>
    <property type="match status" value="1"/>
</dbReference>
<dbReference type="InterPro" id="IPR050336">
    <property type="entry name" value="Chromosome_partition/occlusion"/>
</dbReference>
<dbReference type="Gene3D" id="3.90.1530.30">
    <property type="match status" value="1"/>
</dbReference>
<comment type="caution">
    <text evidence="4">The sequence shown here is derived from an EMBL/GenBank/DDBJ whole genome shotgun (WGS) entry which is preliminary data.</text>
</comment>
<evidence type="ECO:0000259" key="3">
    <source>
        <dbReference type="SMART" id="SM00470"/>
    </source>
</evidence>
<protein>
    <submittedName>
        <fullName evidence="4">ParB/RepB/Spo0J family partition protein</fullName>
    </submittedName>
</protein>
<dbReference type="RefSeq" id="WP_119760705.1">
    <property type="nucleotide sequence ID" value="NZ_QYUJ01000007.1"/>
</dbReference>
<dbReference type="CDD" id="cd16393">
    <property type="entry name" value="SPO0J_N"/>
    <property type="match status" value="1"/>
</dbReference>
<dbReference type="GO" id="GO:0003677">
    <property type="term" value="F:DNA binding"/>
    <property type="evidence" value="ECO:0007669"/>
    <property type="project" value="UniProtKB-KW"/>
</dbReference>
<evidence type="ECO:0000313" key="5">
    <source>
        <dbReference type="Proteomes" id="UP000286287"/>
    </source>
</evidence>
<name>A0A418VGG5_9DEIO</name>
<dbReference type="AlphaFoldDB" id="A0A418VGG5"/>
<dbReference type="SUPFAM" id="SSF110849">
    <property type="entry name" value="ParB/Sulfiredoxin"/>
    <property type="match status" value="1"/>
</dbReference>
<dbReference type="InterPro" id="IPR003115">
    <property type="entry name" value="ParB_N"/>
</dbReference>
<organism evidence="4 5">
    <name type="scientific">Deinococcus cavernae</name>
    <dbReference type="NCBI Taxonomy" id="2320857"/>
    <lineage>
        <taxon>Bacteria</taxon>
        <taxon>Thermotogati</taxon>
        <taxon>Deinococcota</taxon>
        <taxon>Deinococci</taxon>
        <taxon>Deinococcales</taxon>
        <taxon>Deinococcaceae</taxon>
        <taxon>Deinococcus</taxon>
    </lineage>
</organism>
<dbReference type="OrthoDB" id="9802051at2"/>
<dbReference type="Pfam" id="PF02195">
    <property type="entry name" value="ParB_N"/>
    <property type="match status" value="1"/>
</dbReference>
<proteinExistence type="inferred from homology"/>
<dbReference type="NCBIfam" id="TIGR00180">
    <property type="entry name" value="parB_part"/>
    <property type="match status" value="1"/>
</dbReference>
<gene>
    <name evidence="4" type="ORF">D3875_02280</name>
</gene>
<dbReference type="Proteomes" id="UP000286287">
    <property type="component" value="Unassembled WGS sequence"/>
</dbReference>
<dbReference type="PANTHER" id="PTHR33375">
    <property type="entry name" value="CHROMOSOME-PARTITIONING PROTEIN PARB-RELATED"/>
    <property type="match status" value="1"/>
</dbReference>
<evidence type="ECO:0000256" key="2">
    <source>
        <dbReference type="ARBA" id="ARBA00023125"/>
    </source>
</evidence>
<evidence type="ECO:0000313" key="4">
    <source>
        <dbReference type="EMBL" id="RJF75197.1"/>
    </source>
</evidence>
<keyword evidence="5" id="KW-1185">Reference proteome</keyword>
<dbReference type="FunFam" id="3.90.1530.30:FF:000001">
    <property type="entry name" value="Chromosome partitioning protein ParB"/>
    <property type="match status" value="1"/>
</dbReference>
<dbReference type="PANTHER" id="PTHR33375:SF7">
    <property type="entry name" value="CHROMOSOME 2-PARTITIONING PROTEIN PARB-RELATED"/>
    <property type="match status" value="1"/>
</dbReference>
<dbReference type="InterPro" id="IPR004437">
    <property type="entry name" value="ParB/RepB/Spo0J"/>
</dbReference>
<comment type="similarity">
    <text evidence="1">Belongs to the ParB family.</text>
</comment>
<dbReference type="GO" id="GO:0007059">
    <property type="term" value="P:chromosome segregation"/>
    <property type="evidence" value="ECO:0007669"/>
    <property type="project" value="TreeGrafter"/>
</dbReference>
<dbReference type="Gene3D" id="1.10.10.2830">
    <property type="match status" value="1"/>
</dbReference>
<dbReference type="GO" id="GO:0005694">
    <property type="term" value="C:chromosome"/>
    <property type="evidence" value="ECO:0007669"/>
    <property type="project" value="TreeGrafter"/>
</dbReference>
<accession>A0A418VGG5</accession>
<dbReference type="InterPro" id="IPR036086">
    <property type="entry name" value="ParB/Sulfiredoxin_sf"/>
</dbReference>
<reference evidence="4 5" key="1">
    <citation type="submission" date="2018-09" db="EMBL/GenBank/DDBJ databases">
        <authorList>
            <person name="Zhu H."/>
        </authorList>
    </citation>
    <scope>NUCLEOTIDE SEQUENCE [LARGE SCALE GENOMIC DNA]</scope>
    <source>
        <strain evidence="4 5">K2S05-167</strain>
    </source>
</reference>
<dbReference type="EMBL" id="QYUJ01000007">
    <property type="protein sequence ID" value="RJF75197.1"/>
    <property type="molecule type" value="Genomic_DNA"/>
</dbReference>
<evidence type="ECO:0000256" key="1">
    <source>
        <dbReference type="ARBA" id="ARBA00006295"/>
    </source>
</evidence>
<feature type="domain" description="ParB-like N-terminal" evidence="3">
    <location>
        <begin position="2"/>
        <end position="88"/>
    </location>
</feature>
<sequence length="153" mass="17236">MAIDLLRPGPGQPRREFDDLKLNQLARSISEQGVLQPLLVRPAGDLYEIVAGERRWRAARMANLTEVPVVVRTLSDHQARQVALIENLQREDLNTVDEVDAKLELVALALQVTPAEARRRLMQMLREPDSQQHAAVAALFEALGENLVVFRQE</sequence>